<proteinExistence type="predicted"/>
<accession>A0A6M1LBK9</accession>
<feature type="transmembrane region" description="Helical" evidence="1">
    <location>
        <begin position="41"/>
        <end position="62"/>
    </location>
</feature>
<protein>
    <recommendedName>
        <fullName evidence="4">DUF3558 domain-containing protein</fullName>
    </recommendedName>
</protein>
<dbReference type="EMBL" id="SAIY01000010">
    <property type="protein sequence ID" value="NGM15688.1"/>
    <property type="molecule type" value="Genomic_DNA"/>
</dbReference>
<evidence type="ECO:0000313" key="2">
    <source>
        <dbReference type="EMBL" id="NGM15688.1"/>
    </source>
</evidence>
<dbReference type="Proteomes" id="UP000478148">
    <property type="component" value="Unassembled WGS sequence"/>
</dbReference>
<keyword evidence="1" id="KW-0812">Transmembrane</keyword>
<evidence type="ECO:0000256" key="1">
    <source>
        <dbReference type="SAM" id="Phobius"/>
    </source>
</evidence>
<keyword evidence="3" id="KW-1185">Reference proteome</keyword>
<dbReference type="RefSeq" id="WP_164449526.1">
    <property type="nucleotide sequence ID" value="NZ_SAIY01000010.1"/>
</dbReference>
<gene>
    <name evidence="2" type="ORF">ENC19_25155</name>
</gene>
<sequence>MTRDDEDIRGLLAGAVPPLAAPPDRVAEVGVRVRRHRRRMAGGAAAAVALTVGLGVGLPALVAGPGRDDVIPLVTPGPRGDANCPTDLVGRPDLASVRYGDDEPLVPTGAVEITSCQVPVGGGLRPADRIGPRTLTTGVDEIVRLLNAQPPTQQDGRGRPRPDGDFACALMARYEETVLVLRYPDRDPVTVWTDANCGVAVTATHGRGADFGVLRAFLDRYRAQLATTTDPATVTTPACVDTFPIERMRKNSEDYPLDRIRLNNSATYPILPTRLIEVTACRYEVRGDTGELVGQQRRRAGADEVRAVLNQAFDRSAKGSDCGDWPDYQEPSVFDTLTVADATGETAEFWIRHEPCRSARHAYSSSRQLSAQLLAAVTDLLGQPPSR</sequence>
<evidence type="ECO:0008006" key="4">
    <source>
        <dbReference type="Google" id="ProtNLM"/>
    </source>
</evidence>
<organism evidence="2 3">
    <name type="scientific">Verrucosispora sioxanthis</name>
    <dbReference type="NCBI Taxonomy" id="2499994"/>
    <lineage>
        <taxon>Bacteria</taxon>
        <taxon>Bacillati</taxon>
        <taxon>Actinomycetota</taxon>
        <taxon>Actinomycetes</taxon>
        <taxon>Micromonosporales</taxon>
        <taxon>Micromonosporaceae</taxon>
        <taxon>Micromonospora</taxon>
    </lineage>
</organism>
<keyword evidence="1" id="KW-1133">Transmembrane helix</keyword>
<keyword evidence="1" id="KW-0472">Membrane</keyword>
<dbReference type="AlphaFoldDB" id="A0A6M1LBK9"/>
<comment type="caution">
    <text evidence="2">The sequence shown here is derived from an EMBL/GenBank/DDBJ whole genome shotgun (WGS) entry which is preliminary data.</text>
</comment>
<name>A0A6M1LBK9_9ACTN</name>
<reference evidence="2 3" key="1">
    <citation type="submission" date="2020-02" db="EMBL/GenBank/DDBJ databases">
        <title>Draft Genome Sequence of Verrucosispora sp. Strain CWR15, Isolated from Gulf of Mexico Sponge.</title>
        <authorList>
            <person name="Kennedy S.J."/>
            <person name="Cella E."/>
            <person name="Azarian T."/>
            <person name="Baker B.J."/>
            <person name="Shaw L.N."/>
        </authorList>
    </citation>
    <scope>NUCLEOTIDE SEQUENCE [LARGE SCALE GENOMIC DNA]</scope>
    <source>
        <strain evidence="2 3">CWR15</strain>
    </source>
</reference>
<evidence type="ECO:0000313" key="3">
    <source>
        <dbReference type="Proteomes" id="UP000478148"/>
    </source>
</evidence>